<evidence type="ECO:0000256" key="1">
    <source>
        <dbReference type="SAM" id="Phobius"/>
    </source>
</evidence>
<protein>
    <submittedName>
        <fullName evidence="2">Uncharacterized protein</fullName>
    </submittedName>
</protein>
<feature type="transmembrane region" description="Helical" evidence="1">
    <location>
        <begin position="43"/>
        <end position="66"/>
    </location>
</feature>
<dbReference type="Proteomes" id="UP001258994">
    <property type="component" value="Chromosome"/>
</dbReference>
<feature type="transmembrane region" description="Helical" evidence="1">
    <location>
        <begin position="21"/>
        <end position="37"/>
    </location>
</feature>
<evidence type="ECO:0000313" key="2">
    <source>
        <dbReference type="EMBL" id="WNC71489.1"/>
    </source>
</evidence>
<keyword evidence="1" id="KW-0472">Membrane</keyword>
<dbReference type="EMBL" id="CP134145">
    <property type="protein sequence ID" value="WNC71489.1"/>
    <property type="molecule type" value="Genomic_DNA"/>
</dbReference>
<evidence type="ECO:0000313" key="3">
    <source>
        <dbReference type="Proteomes" id="UP001258994"/>
    </source>
</evidence>
<sequence>MAFKKYIRPVNLGIKTKLEQAVLELIAGFICAVFSYVGYEADLVILCYPTALVALICFMLSLYNLYELVQYWLSKSPDKA</sequence>
<proteinExistence type="predicted"/>
<keyword evidence="3" id="KW-1185">Reference proteome</keyword>
<keyword evidence="1" id="KW-0812">Transmembrane</keyword>
<name>A0ABY9TRQ4_9GAMM</name>
<reference evidence="3" key="1">
    <citation type="submission" date="2023-09" db="EMBL/GenBank/DDBJ databases">
        <authorList>
            <person name="Li S."/>
            <person name="Li X."/>
            <person name="Zhang C."/>
            <person name="Zhao Z."/>
        </authorList>
    </citation>
    <scope>NUCLEOTIDE SEQUENCE [LARGE SCALE GENOMIC DNA]</scope>
    <source>
        <strain evidence="3">SQ149</strain>
    </source>
</reference>
<accession>A0ABY9TRQ4</accession>
<dbReference type="RefSeq" id="WP_348390622.1">
    <property type="nucleotide sequence ID" value="NZ_CP134145.1"/>
</dbReference>
<organism evidence="2 3">
    <name type="scientific">Thalassotalea psychrophila</name>
    <dbReference type="NCBI Taxonomy" id="3065647"/>
    <lineage>
        <taxon>Bacteria</taxon>
        <taxon>Pseudomonadati</taxon>
        <taxon>Pseudomonadota</taxon>
        <taxon>Gammaproteobacteria</taxon>
        <taxon>Alteromonadales</taxon>
        <taxon>Colwelliaceae</taxon>
        <taxon>Thalassotalea</taxon>
    </lineage>
</organism>
<keyword evidence="1" id="KW-1133">Transmembrane helix</keyword>
<gene>
    <name evidence="2" type="ORF">RGQ13_15360</name>
</gene>